<evidence type="ECO:0000259" key="1">
    <source>
        <dbReference type="SMART" id="SM00331"/>
    </source>
</evidence>
<evidence type="ECO:0000313" key="5">
    <source>
        <dbReference type="Proteomes" id="UP000470876"/>
    </source>
</evidence>
<keyword evidence="5" id="KW-1185">Reference proteome</keyword>
<dbReference type="RefSeq" id="WP_163823854.1">
    <property type="nucleotide sequence ID" value="NZ_JAAGUX010000091.1"/>
</dbReference>
<dbReference type="InterPro" id="IPR001932">
    <property type="entry name" value="PPM-type_phosphatase-like_dom"/>
</dbReference>
<name>A0A6P1D5W9_9NOCA</name>
<dbReference type="PANTHER" id="PTHR35801">
    <property type="entry name" value="PHOSPHOSERINE PHOSPHATASE RSBX"/>
    <property type="match status" value="1"/>
</dbReference>
<accession>A0A6P1D5W9</accession>
<dbReference type="Gene3D" id="3.60.40.10">
    <property type="entry name" value="PPM-type phosphatase domain"/>
    <property type="match status" value="1"/>
</dbReference>
<comment type="caution">
    <text evidence="2">The sequence shown here is derived from an EMBL/GenBank/DDBJ whole genome shotgun (WGS) entry which is preliminary data.</text>
</comment>
<dbReference type="PANTHER" id="PTHR35801:SF1">
    <property type="entry name" value="PHOSPHOSERINE PHOSPHATASE RSBX"/>
    <property type="match status" value="1"/>
</dbReference>
<protein>
    <submittedName>
        <fullName evidence="2">SpoIIE family protein phosphatase</fullName>
    </submittedName>
</protein>
<evidence type="ECO:0000313" key="3">
    <source>
        <dbReference type="EMBL" id="NEW59337.1"/>
    </source>
</evidence>
<dbReference type="SUPFAM" id="SSF81606">
    <property type="entry name" value="PP2C-like"/>
    <property type="match status" value="1"/>
</dbReference>
<dbReference type="EMBL" id="JAAGUX010000091">
    <property type="protein sequence ID" value="NEW59337.1"/>
    <property type="molecule type" value="Genomic_DNA"/>
</dbReference>
<dbReference type="EMBL" id="JAAGUZ010000022">
    <property type="protein sequence ID" value="NEW44784.1"/>
    <property type="molecule type" value="Genomic_DNA"/>
</dbReference>
<dbReference type="SMART" id="SM00331">
    <property type="entry name" value="PP2C_SIG"/>
    <property type="match status" value="1"/>
</dbReference>
<evidence type="ECO:0000313" key="4">
    <source>
        <dbReference type="Proteomes" id="UP000468928"/>
    </source>
</evidence>
<feature type="domain" description="PPM-type phosphatase" evidence="1">
    <location>
        <begin position="9"/>
        <end position="201"/>
    </location>
</feature>
<sequence length="208" mass="21216">MHDDGYIGRIEWAVAGRALPGQQISGDRCAVLDTGSGIALFAVLDGLGHGKAAAAAVDRAARVLADNRAEPLDVLMVLCHRAMADTRGAAVSLALFGADSVQWLGVGNVDSQLLTAGPTGPAISATVLQTGGIVGYRLPPHLQPQTVPVRPGDLLLMSTDGIVIDSGAGIDLSKPAADITATLLEHNAKDTDDALVLAARVRGTNGTS</sequence>
<gene>
    <name evidence="2" type="ORF">GV789_10015</name>
    <name evidence="3" type="ORF">GV794_27440</name>
</gene>
<dbReference type="Proteomes" id="UP000470876">
    <property type="component" value="Unassembled WGS sequence"/>
</dbReference>
<dbReference type="AlphaFoldDB" id="A0A6P1D5W9"/>
<organism evidence="2 4">
    <name type="scientific">Nocardia cyriacigeorgica</name>
    <dbReference type="NCBI Taxonomy" id="135487"/>
    <lineage>
        <taxon>Bacteria</taxon>
        <taxon>Bacillati</taxon>
        <taxon>Actinomycetota</taxon>
        <taxon>Actinomycetes</taxon>
        <taxon>Mycobacteriales</taxon>
        <taxon>Nocardiaceae</taxon>
        <taxon>Nocardia</taxon>
    </lineage>
</organism>
<reference evidence="4 5" key="1">
    <citation type="submission" date="2020-01" db="EMBL/GenBank/DDBJ databases">
        <title>Genetics and antimicrobial susceptibilities of Nocardia species isolated from the soil; a comparison with species isolated from humans.</title>
        <authorList>
            <person name="Carrasco G."/>
            <person name="Monzon S."/>
            <person name="Sansegundo M."/>
            <person name="Garcia E."/>
            <person name="Garrido N."/>
            <person name="Medina M.J."/>
            <person name="Villalon P."/>
            <person name="Ramirez-Arocha A.C."/>
            <person name="Jimenez P."/>
            <person name="Cuesta I."/>
            <person name="Valdezate S."/>
        </authorList>
    </citation>
    <scope>NUCLEOTIDE SEQUENCE [LARGE SCALE GENOMIC DNA]</scope>
    <source>
        <strain evidence="2 4">CNM20110639</strain>
        <strain evidence="3 5">CNM20110649</strain>
    </source>
</reference>
<dbReference type="InterPro" id="IPR036457">
    <property type="entry name" value="PPM-type-like_dom_sf"/>
</dbReference>
<dbReference type="Proteomes" id="UP000468928">
    <property type="component" value="Unassembled WGS sequence"/>
</dbReference>
<dbReference type="Pfam" id="PF07228">
    <property type="entry name" value="SpoIIE"/>
    <property type="match status" value="1"/>
</dbReference>
<evidence type="ECO:0000313" key="2">
    <source>
        <dbReference type="EMBL" id="NEW44784.1"/>
    </source>
</evidence>
<proteinExistence type="predicted"/>
<dbReference type="InterPro" id="IPR039248">
    <property type="entry name" value="Ptase_RsbX"/>
</dbReference>